<evidence type="ECO:0000313" key="8">
    <source>
        <dbReference type="EMBL" id="MCW8108541.1"/>
    </source>
</evidence>
<evidence type="ECO:0000259" key="4">
    <source>
        <dbReference type="Pfam" id="PF01055"/>
    </source>
</evidence>
<evidence type="ECO:0000256" key="3">
    <source>
        <dbReference type="SAM" id="SignalP"/>
    </source>
</evidence>
<dbReference type="InterPro" id="IPR017853">
    <property type="entry name" value="GH"/>
</dbReference>
<feature type="chain" id="PRO_5045131855" evidence="3">
    <location>
        <begin position="21"/>
        <end position="801"/>
    </location>
</feature>
<evidence type="ECO:0000259" key="6">
    <source>
        <dbReference type="Pfam" id="PF17137"/>
    </source>
</evidence>
<dbReference type="PANTHER" id="PTHR43863">
    <property type="entry name" value="HYDROLASE, PUTATIVE (AFU_ORTHOLOGUE AFUA_1G03140)-RELATED"/>
    <property type="match status" value="1"/>
</dbReference>
<dbReference type="InterPro" id="IPR013780">
    <property type="entry name" value="Glyco_hydro_b"/>
</dbReference>
<feature type="domain" description="Glycoside hydrolase family 31 N-terminal" evidence="5">
    <location>
        <begin position="43"/>
        <end position="201"/>
    </location>
</feature>
<accession>A0ABT3P8X7</accession>
<dbReference type="SUPFAM" id="SSF51445">
    <property type="entry name" value="(Trans)glycosidases"/>
    <property type="match status" value="1"/>
</dbReference>
<sequence length="801" mass="91411">MIKRCIAVTLIWLITCPLLAADFQSFTHKKDSVEIVLSNQTQVEIQLINPQTIAVNYRVDDQLVPPALDLMKAAGSLQFRVEDKADTIKFHSGDLQVVAHKSPFSLAFKYKGILKTQEEIGVFSQRTVRGFRFALQPGEKLMGGGQRVLGMDRRGHRMPLYNRAHYGYGTESNQMYYSLPAVLSSHNYAIAFDNTARGFLDIGKSEHDILQFEAVAGRLRYLVSMGESLAEASQQLVAALGHQPLPPRWALGNFASRFGYHTEQETRDIVNAYAVHDIPLDAVVLDLYWFGKDIKGHMGNLDWDRDAFPDPERMITDFAEQNVKTVVITEPFILDSSSTYEDAISSHALATNVAGEPKMFDFYFGHTGLVDVFNATGQNWFWQFYDKLMKQGVAGWWGDLGEPEVHPADTLHTWNNQLFTADEVHNIYGHQWAKMVYERTLAAQPEKRPFVLMRAGYLGSQRYGMMPWTGDVSRSWEGFKPQVELALQMGMFGLGYIHSDLGGFAGGESFDEELYLRWLQFGVFSPVFRPHAQEHIPPEPVMHGPKVIDAAKKLIDLRYQLMPYNYTLSFENAMFGKPLMRPLTYHFDQHKWFDNKESYQWGEAFLISPVTEADQSEWKVELPAGEWYDFWSSTLYKGKQFIAYPLSTHTFPVFVKAGSIVPMVGSAKTSEDIRWSTMQLHYWNHNKASNFIYYEDNGNDPLSIEKNRYQTIRFMAQPTAKSVELMFDVKGTYQGAPKNRDIEWIVHGLPNKPTHIELSEGRSVRREHFSEQGIAWNENTNQLTLLSSIVAGNKGKVVIHY</sequence>
<gene>
    <name evidence="8" type="ORF">OPS25_08535</name>
</gene>
<dbReference type="Gene3D" id="2.60.40.1180">
    <property type="entry name" value="Golgi alpha-mannosidase II"/>
    <property type="match status" value="2"/>
</dbReference>
<feature type="domain" description="Glycosyl hydrolase family 31 C-terminal" evidence="7">
    <location>
        <begin position="576"/>
        <end position="661"/>
    </location>
</feature>
<keyword evidence="3" id="KW-0732">Signal</keyword>
<dbReference type="Gene3D" id="3.20.20.80">
    <property type="entry name" value="Glycosidases"/>
    <property type="match status" value="1"/>
</dbReference>
<dbReference type="Proteomes" id="UP001142810">
    <property type="component" value="Unassembled WGS sequence"/>
</dbReference>
<dbReference type="Gene3D" id="2.60.40.1760">
    <property type="entry name" value="glycosyl hydrolase (family 31)"/>
    <property type="match status" value="1"/>
</dbReference>
<dbReference type="Pfam" id="PF21365">
    <property type="entry name" value="Glyco_hydro_31_3rd"/>
    <property type="match status" value="1"/>
</dbReference>
<feature type="domain" description="Glycoside hydrolase family 31 TIM barrel" evidence="4">
    <location>
        <begin position="244"/>
        <end position="568"/>
    </location>
</feature>
<feature type="signal peptide" evidence="3">
    <location>
        <begin position="1"/>
        <end position="20"/>
    </location>
</feature>
<feature type="domain" description="DUF5110" evidence="6">
    <location>
        <begin position="678"/>
        <end position="748"/>
    </location>
</feature>
<organism evidence="8 9">
    <name type="scientific">Alteromonas aquimaris</name>
    <dbReference type="NCBI Taxonomy" id="2998417"/>
    <lineage>
        <taxon>Bacteria</taxon>
        <taxon>Pseudomonadati</taxon>
        <taxon>Pseudomonadota</taxon>
        <taxon>Gammaproteobacteria</taxon>
        <taxon>Alteromonadales</taxon>
        <taxon>Alteromonadaceae</taxon>
        <taxon>Alteromonas/Salinimonas group</taxon>
        <taxon>Alteromonas</taxon>
    </lineage>
</organism>
<keyword evidence="9" id="KW-1185">Reference proteome</keyword>
<comment type="similarity">
    <text evidence="1 2">Belongs to the glycosyl hydrolase 31 family.</text>
</comment>
<protein>
    <submittedName>
        <fullName evidence="8">DUF5110 domain-containing protein</fullName>
    </submittedName>
</protein>
<evidence type="ECO:0000313" key="9">
    <source>
        <dbReference type="Proteomes" id="UP001142810"/>
    </source>
</evidence>
<dbReference type="Pfam" id="PF17137">
    <property type="entry name" value="DUF5110"/>
    <property type="match status" value="1"/>
</dbReference>
<dbReference type="EMBL" id="JAPFRD010000010">
    <property type="protein sequence ID" value="MCW8108541.1"/>
    <property type="molecule type" value="Genomic_DNA"/>
</dbReference>
<evidence type="ECO:0000259" key="5">
    <source>
        <dbReference type="Pfam" id="PF13802"/>
    </source>
</evidence>
<dbReference type="InterPro" id="IPR051816">
    <property type="entry name" value="Glycosyl_Hydrolase_31"/>
</dbReference>
<dbReference type="RefSeq" id="WP_265617268.1">
    <property type="nucleotide sequence ID" value="NZ_JAPFRD010000010.1"/>
</dbReference>
<keyword evidence="2" id="KW-0326">Glycosidase</keyword>
<dbReference type="InterPro" id="IPR048395">
    <property type="entry name" value="Glyco_hydro_31_C"/>
</dbReference>
<evidence type="ECO:0000256" key="2">
    <source>
        <dbReference type="RuleBase" id="RU361185"/>
    </source>
</evidence>
<reference evidence="8" key="1">
    <citation type="submission" date="2022-11" db="EMBL/GenBank/DDBJ databases">
        <title>Alteromonas sp. nov., isolated from sea water of the Qingdao.</title>
        <authorList>
            <person name="Wang Q."/>
        </authorList>
    </citation>
    <scope>NUCLEOTIDE SEQUENCE</scope>
    <source>
        <strain evidence="8">ASW11-7</strain>
    </source>
</reference>
<dbReference type="Pfam" id="PF01055">
    <property type="entry name" value="Glyco_hydro_31_2nd"/>
    <property type="match status" value="1"/>
</dbReference>
<name>A0ABT3P8X7_9ALTE</name>
<dbReference type="Pfam" id="PF13802">
    <property type="entry name" value="Gal_mutarotas_2"/>
    <property type="match status" value="1"/>
</dbReference>
<proteinExistence type="inferred from homology"/>
<dbReference type="CDD" id="cd14752">
    <property type="entry name" value="GH31_N"/>
    <property type="match status" value="1"/>
</dbReference>
<dbReference type="SUPFAM" id="SSF74650">
    <property type="entry name" value="Galactose mutarotase-like"/>
    <property type="match status" value="1"/>
</dbReference>
<dbReference type="PANTHER" id="PTHR43863:SF2">
    <property type="entry name" value="MALTASE-GLUCOAMYLASE"/>
    <property type="match status" value="1"/>
</dbReference>
<dbReference type="InterPro" id="IPR033403">
    <property type="entry name" value="DUF5110"/>
</dbReference>
<dbReference type="InterPro" id="IPR000322">
    <property type="entry name" value="Glyco_hydro_31_TIM"/>
</dbReference>
<comment type="caution">
    <text evidence="8">The sequence shown here is derived from an EMBL/GenBank/DDBJ whole genome shotgun (WGS) entry which is preliminary data.</text>
</comment>
<dbReference type="SUPFAM" id="SSF51011">
    <property type="entry name" value="Glycosyl hydrolase domain"/>
    <property type="match status" value="1"/>
</dbReference>
<dbReference type="InterPro" id="IPR011013">
    <property type="entry name" value="Gal_mutarotase_sf_dom"/>
</dbReference>
<keyword evidence="2" id="KW-0378">Hydrolase</keyword>
<dbReference type="InterPro" id="IPR025887">
    <property type="entry name" value="Glyco_hydro_31_N_dom"/>
</dbReference>
<evidence type="ECO:0000256" key="1">
    <source>
        <dbReference type="ARBA" id="ARBA00007806"/>
    </source>
</evidence>
<evidence type="ECO:0000259" key="7">
    <source>
        <dbReference type="Pfam" id="PF21365"/>
    </source>
</evidence>